<dbReference type="EMBL" id="WHVB01000003">
    <property type="protein sequence ID" value="KAF8485291.1"/>
    <property type="molecule type" value="Genomic_DNA"/>
</dbReference>
<dbReference type="SUPFAM" id="SSF48208">
    <property type="entry name" value="Six-hairpin glycosidases"/>
    <property type="match status" value="1"/>
</dbReference>
<dbReference type="InterPro" id="IPR008928">
    <property type="entry name" value="6-hairpin_glycosidase_sf"/>
</dbReference>
<dbReference type="InterPro" id="IPR012341">
    <property type="entry name" value="6hp_glycosidase-like_sf"/>
</dbReference>
<evidence type="ECO:0000313" key="4">
    <source>
        <dbReference type="Proteomes" id="UP000759537"/>
    </source>
</evidence>
<keyword evidence="2" id="KW-0732">Signal</keyword>
<dbReference type="OrthoDB" id="4138492at2759"/>
<dbReference type="PANTHER" id="PTHR41814">
    <property type="entry name" value="EXPRESSED PROTEIN"/>
    <property type="match status" value="1"/>
</dbReference>
<dbReference type="PANTHER" id="PTHR41814:SF1">
    <property type="entry name" value="CELLULASE"/>
    <property type="match status" value="1"/>
</dbReference>
<dbReference type="Proteomes" id="UP000759537">
    <property type="component" value="Unassembled WGS sequence"/>
</dbReference>
<keyword evidence="1" id="KW-0378">Hydrolase</keyword>
<reference evidence="3" key="2">
    <citation type="journal article" date="2020" name="Nat. Commun.">
        <title>Large-scale genome sequencing of mycorrhizal fungi provides insights into the early evolution of symbiotic traits.</title>
        <authorList>
            <person name="Miyauchi S."/>
            <person name="Kiss E."/>
            <person name="Kuo A."/>
            <person name="Drula E."/>
            <person name="Kohler A."/>
            <person name="Sanchez-Garcia M."/>
            <person name="Morin E."/>
            <person name="Andreopoulos B."/>
            <person name="Barry K.W."/>
            <person name="Bonito G."/>
            <person name="Buee M."/>
            <person name="Carver A."/>
            <person name="Chen C."/>
            <person name="Cichocki N."/>
            <person name="Clum A."/>
            <person name="Culley D."/>
            <person name="Crous P.W."/>
            <person name="Fauchery L."/>
            <person name="Girlanda M."/>
            <person name="Hayes R.D."/>
            <person name="Keri Z."/>
            <person name="LaButti K."/>
            <person name="Lipzen A."/>
            <person name="Lombard V."/>
            <person name="Magnuson J."/>
            <person name="Maillard F."/>
            <person name="Murat C."/>
            <person name="Nolan M."/>
            <person name="Ohm R.A."/>
            <person name="Pangilinan J."/>
            <person name="Pereira M.F."/>
            <person name="Perotto S."/>
            <person name="Peter M."/>
            <person name="Pfister S."/>
            <person name="Riley R."/>
            <person name="Sitrit Y."/>
            <person name="Stielow J.B."/>
            <person name="Szollosi G."/>
            <person name="Zifcakova L."/>
            <person name="Stursova M."/>
            <person name="Spatafora J.W."/>
            <person name="Tedersoo L."/>
            <person name="Vaario L.M."/>
            <person name="Yamada A."/>
            <person name="Yan M."/>
            <person name="Wang P."/>
            <person name="Xu J."/>
            <person name="Bruns T."/>
            <person name="Baldrian P."/>
            <person name="Vilgalys R."/>
            <person name="Dunand C."/>
            <person name="Henrissat B."/>
            <person name="Grigoriev I.V."/>
            <person name="Hibbett D."/>
            <person name="Nagy L.G."/>
            <person name="Martin F.M."/>
        </authorList>
    </citation>
    <scope>NUCLEOTIDE SEQUENCE</scope>
    <source>
        <strain evidence="3">Prilba</strain>
    </source>
</reference>
<dbReference type="Pfam" id="PF07470">
    <property type="entry name" value="Glyco_hydro_88"/>
    <property type="match status" value="1"/>
</dbReference>
<proteinExistence type="predicted"/>
<dbReference type="InterPro" id="IPR010905">
    <property type="entry name" value="Glyco_hydro_88"/>
</dbReference>
<organism evidence="3 4">
    <name type="scientific">Russula ochroleuca</name>
    <dbReference type="NCBI Taxonomy" id="152965"/>
    <lineage>
        <taxon>Eukaryota</taxon>
        <taxon>Fungi</taxon>
        <taxon>Dikarya</taxon>
        <taxon>Basidiomycota</taxon>
        <taxon>Agaricomycotina</taxon>
        <taxon>Agaricomycetes</taxon>
        <taxon>Russulales</taxon>
        <taxon>Russulaceae</taxon>
        <taxon>Russula</taxon>
    </lineage>
</organism>
<name>A0A9P5N3U7_9AGAM</name>
<dbReference type="AlphaFoldDB" id="A0A9P5N3U7"/>
<comment type="caution">
    <text evidence="3">The sequence shown here is derived from an EMBL/GenBank/DDBJ whole genome shotgun (WGS) entry which is preliminary data.</text>
</comment>
<evidence type="ECO:0000313" key="3">
    <source>
        <dbReference type="EMBL" id="KAF8485291.1"/>
    </source>
</evidence>
<evidence type="ECO:0000256" key="1">
    <source>
        <dbReference type="ARBA" id="ARBA00022801"/>
    </source>
</evidence>
<keyword evidence="4" id="KW-1185">Reference proteome</keyword>
<dbReference type="Gene3D" id="1.50.10.10">
    <property type="match status" value="1"/>
</dbReference>
<dbReference type="GO" id="GO:0016798">
    <property type="term" value="F:hydrolase activity, acting on glycosyl bonds"/>
    <property type="evidence" value="ECO:0007669"/>
    <property type="project" value="UniProtKB-KW"/>
</dbReference>
<evidence type="ECO:0000256" key="2">
    <source>
        <dbReference type="SAM" id="SignalP"/>
    </source>
</evidence>
<keyword evidence="3" id="KW-0326">Glycosidase</keyword>
<dbReference type="GO" id="GO:0005975">
    <property type="term" value="P:carbohydrate metabolic process"/>
    <property type="evidence" value="ECO:0007669"/>
    <property type="project" value="InterPro"/>
</dbReference>
<protein>
    <submittedName>
        <fullName evidence="3">Six-hairpin glycosidase</fullName>
    </submittedName>
</protein>
<gene>
    <name evidence="3" type="ORF">DFH94DRAFT_270236</name>
</gene>
<reference evidence="3" key="1">
    <citation type="submission" date="2019-10" db="EMBL/GenBank/DDBJ databases">
        <authorList>
            <consortium name="DOE Joint Genome Institute"/>
            <person name="Kuo A."/>
            <person name="Miyauchi S."/>
            <person name="Kiss E."/>
            <person name="Drula E."/>
            <person name="Kohler A."/>
            <person name="Sanchez-Garcia M."/>
            <person name="Andreopoulos B."/>
            <person name="Barry K.W."/>
            <person name="Bonito G."/>
            <person name="Buee M."/>
            <person name="Carver A."/>
            <person name="Chen C."/>
            <person name="Cichocki N."/>
            <person name="Clum A."/>
            <person name="Culley D."/>
            <person name="Crous P.W."/>
            <person name="Fauchery L."/>
            <person name="Girlanda M."/>
            <person name="Hayes R."/>
            <person name="Keri Z."/>
            <person name="LaButti K."/>
            <person name="Lipzen A."/>
            <person name="Lombard V."/>
            <person name="Magnuson J."/>
            <person name="Maillard F."/>
            <person name="Morin E."/>
            <person name="Murat C."/>
            <person name="Nolan M."/>
            <person name="Ohm R."/>
            <person name="Pangilinan J."/>
            <person name="Pereira M."/>
            <person name="Perotto S."/>
            <person name="Peter M."/>
            <person name="Riley R."/>
            <person name="Sitrit Y."/>
            <person name="Stielow B."/>
            <person name="Szollosi G."/>
            <person name="Zifcakova L."/>
            <person name="Stursova M."/>
            <person name="Spatafora J.W."/>
            <person name="Tedersoo L."/>
            <person name="Vaario L.-M."/>
            <person name="Yamada A."/>
            <person name="Yan M."/>
            <person name="Wang P."/>
            <person name="Xu J."/>
            <person name="Bruns T."/>
            <person name="Baldrian P."/>
            <person name="Vilgalys R."/>
            <person name="Henrissat B."/>
            <person name="Grigoriev I.V."/>
            <person name="Hibbett D."/>
            <person name="Nagy L.G."/>
            <person name="Martin F.M."/>
        </authorList>
    </citation>
    <scope>NUCLEOTIDE SEQUENCE</scope>
    <source>
        <strain evidence="3">Prilba</strain>
    </source>
</reference>
<feature type="chain" id="PRO_5040437895" evidence="2">
    <location>
        <begin position="22"/>
        <end position="398"/>
    </location>
</feature>
<accession>A0A9P5N3U7</accession>
<feature type="signal peptide" evidence="2">
    <location>
        <begin position="1"/>
        <end position="21"/>
    </location>
</feature>
<sequence>MRRMFSMHLLAFGLCVPLVLAAPTASSQFQLPPDLGPKKLKLVRAHAINISTHSWELGTLAEALTELEWPQLGVFGPGSIPPPTRLNKGEAKDVLSIAENVVAHKPPGLPLIDGDGAVGDPASLGVAVLLRNWTLPSYEGSCFGTAASEQLDYLLHVALRAPNGAISQRVSQVQLWADFVYMAPPFIAYYGALECGHRGEFLLKTAYEQVKFYREVLFDQKVGLWRHIDLGQGIDPTHWGTGNAWAAAGALRVLATIQRSSAVQSMTSQQVDLVRWVQETLDGVWKHQQPNGTLLNYLDEPGSFADSSSTALLAATTFRFASMTGNTTHIPAAIRALRLIRNSVDKHGWLRNTVNPLLFSAPSGPGQHSPEGQSFVLLLEAAVSAWKSSYSYVSPGSE</sequence>